<evidence type="ECO:0000256" key="1">
    <source>
        <dbReference type="SAM" id="MobiDB-lite"/>
    </source>
</evidence>
<dbReference type="KEGG" id="xor:XOC_4578"/>
<accession>G7TC22</accession>
<sequence>MQVQLSMNRIEERDSDAPGRHLVGACRSEIRPRLQAADHPVRPRRPRA</sequence>
<dbReference type="Proteomes" id="UP000008851">
    <property type="component" value="Chromosome"/>
</dbReference>
<feature type="region of interest" description="Disordered" evidence="1">
    <location>
        <begin position="1"/>
        <end position="20"/>
    </location>
</feature>
<feature type="compositionally biased region" description="Basic and acidic residues" evidence="1">
    <location>
        <begin position="9"/>
        <end position="19"/>
    </location>
</feature>
<reference evidence="2 3" key="1">
    <citation type="journal article" date="2011" name="J. Bacteriol.">
        <title>Two new complete genome sequences offer insight into host and tissue specificity of plant pathogenic Xanthomonas spp.</title>
        <authorList>
            <person name="Bogdanove A.J."/>
            <person name="Koebnik R."/>
            <person name="Lu H."/>
            <person name="Furutani A."/>
            <person name="Angiuoli S.V."/>
            <person name="Patil P.B."/>
            <person name="Van Sluys M.A."/>
            <person name="Ryan R.P."/>
            <person name="Meyer D.F."/>
            <person name="Han S.W."/>
            <person name="Aparna G."/>
            <person name="Rajaram M."/>
            <person name="Delcher A.L."/>
            <person name="Phillippy A.M."/>
            <person name="Puiu D."/>
            <person name="Schatz M.C."/>
            <person name="Shumway M."/>
            <person name="Sommer D.D."/>
            <person name="Trapnell C."/>
            <person name="Benahmed F."/>
            <person name="Dimitrov G."/>
            <person name="Madupu R."/>
            <person name="Radune D."/>
            <person name="Sullivan S."/>
            <person name="Jha G."/>
            <person name="Ishihara H."/>
            <person name="Lee S.W."/>
            <person name="Pandey A."/>
            <person name="Sharma V."/>
            <person name="Sriariyanun M."/>
            <person name="Szurek B."/>
            <person name="Vera-Cruz C.M."/>
            <person name="Dorman K.S."/>
            <person name="Ronald P.C."/>
            <person name="Verdier V."/>
            <person name="Dow J.M."/>
            <person name="Sonti R.V."/>
            <person name="Tsuge S."/>
            <person name="Brendel V.P."/>
            <person name="Rabinowicz P.D."/>
            <person name="Leach J.E."/>
            <person name="White F.F."/>
            <person name="Salzberg S.L."/>
        </authorList>
    </citation>
    <scope>NUCLEOTIDE SEQUENCE [LARGE SCALE GENOMIC DNA]</scope>
    <source>
        <strain evidence="2 3">BLS256</strain>
    </source>
</reference>
<proteinExistence type="predicted"/>
<evidence type="ECO:0000313" key="2">
    <source>
        <dbReference type="EMBL" id="AEQ98635.1"/>
    </source>
</evidence>
<dbReference type="EMBL" id="CP003057">
    <property type="protein sequence ID" value="AEQ98635.1"/>
    <property type="molecule type" value="Genomic_DNA"/>
</dbReference>
<protein>
    <submittedName>
        <fullName evidence="2">Uncharacterized protein</fullName>
    </submittedName>
</protein>
<gene>
    <name evidence="2" type="ORF">XOC_4578</name>
</gene>
<evidence type="ECO:0000313" key="3">
    <source>
        <dbReference type="Proteomes" id="UP000008851"/>
    </source>
</evidence>
<name>G7TC22_XANOB</name>
<organism evidence="2 3">
    <name type="scientific">Xanthomonas oryzae pv. oryzicola (strain BLS256)</name>
    <dbReference type="NCBI Taxonomy" id="383407"/>
    <lineage>
        <taxon>Bacteria</taxon>
        <taxon>Pseudomonadati</taxon>
        <taxon>Pseudomonadota</taxon>
        <taxon>Gammaproteobacteria</taxon>
        <taxon>Lysobacterales</taxon>
        <taxon>Lysobacteraceae</taxon>
        <taxon>Xanthomonas</taxon>
    </lineage>
</organism>
<dbReference type="AlphaFoldDB" id="G7TC22"/>
<dbReference type="HOGENOM" id="CLU_3159385_0_0_6"/>